<dbReference type="InterPro" id="IPR012373">
    <property type="entry name" value="Ferrdict_sens_TM"/>
</dbReference>
<feature type="transmembrane region" description="Helical" evidence="1">
    <location>
        <begin position="75"/>
        <end position="97"/>
    </location>
</feature>
<dbReference type="Pfam" id="PF04773">
    <property type="entry name" value="FecR"/>
    <property type="match status" value="1"/>
</dbReference>
<dbReference type="Proteomes" id="UP000037425">
    <property type="component" value="Unassembled WGS sequence"/>
</dbReference>
<evidence type="ECO:0000313" key="4">
    <source>
        <dbReference type="EMBL" id="KOF12451.1"/>
    </source>
</evidence>
<dbReference type="OrthoDB" id="9798846at2"/>
<sequence length="312" mass="34420">MNWFLRLKAEPNCPDLTADFQRWLHRSDDHQRAWQYALRTWQLMGEAAPAYEHLWAGAPRANVIPITRRRWRRPVMGAVAAIAATLFVVLAGPSLLIRLQADHVTATGQNARVMLEDGTVIELGGDSAIKTEMSAAERHVTLLSGEAFFDVAHNPARPFTVEAGGVKVLVVGTAFDVRLAGEETTVELERGVVQVSLGETTEKQDFRLLPGEMAVVNRSDGAVTRNTIQPDQVAAWRSGRIFVKDASIGAVAEQLQRYHSAWIAVPDRKLAGLKVTGLYDLHDPDSALKALVEPFGGRVRSFSTYGRILTQY</sequence>
<dbReference type="GO" id="GO:0016989">
    <property type="term" value="F:sigma factor antagonist activity"/>
    <property type="evidence" value="ECO:0007669"/>
    <property type="project" value="TreeGrafter"/>
</dbReference>
<dbReference type="EMBL" id="LGAP01000058">
    <property type="protein sequence ID" value="KOF12451.1"/>
    <property type="molecule type" value="Genomic_DNA"/>
</dbReference>
<dbReference type="PANTHER" id="PTHR30273">
    <property type="entry name" value="PERIPLASMIC SIGNAL SENSOR AND SIGMA FACTOR ACTIVATOR FECR-RELATED"/>
    <property type="match status" value="1"/>
</dbReference>
<keyword evidence="1" id="KW-0812">Transmembrane</keyword>
<dbReference type="Pfam" id="PF16220">
    <property type="entry name" value="DUF4880"/>
    <property type="match status" value="1"/>
</dbReference>
<feature type="domain" description="FecR protein" evidence="2">
    <location>
        <begin position="102"/>
        <end position="194"/>
    </location>
</feature>
<evidence type="ECO:0000256" key="1">
    <source>
        <dbReference type="SAM" id="Phobius"/>
    </source>
</evidence>
<evidence type="ECO:0008006" key="6">
    <source>
        <dbReference type="Google" id="ProtNLM"/>
    </source>
</evidence>
<keyword evidence="1" id="KW-1133">Transmembrane helix</keyword>
<evidence type="ECO:0000259" key="3">
    <source>
        <dbReference type="Pfam" id="PF16220"/>
    </source>
</evidence>
<organism evidence="4 5">
    <name type="scientific">Ensifer adhaerens</name>
    <name type="common">Sinorhizobium morelense</name>
    <dbReference type="NCBI Taxonomy" id="106592"/>
    <lineage>
        <taxon>Bacteria</taxon>
        <taxon>Pseudomonadati</taxon>
        <taxon>Pseudomonadota</taxon>
        <taxon>Alphaproteobacteria</taxon>
        <taxon>Hyphomicrobiales</taxon>
        <taxon>Rhizobiaceae</taxon>
        <taxon>Sinorhizobium/Ensifer group</taxon>
        <taxon>Ensifer</taxon>
    </lineage>
</organism>
<gene>
    <name evidence="4" type="ORF">AC244_34330</name>
</gene>
<dbReference type="PANTHER" id="PTHR30273:SF2">
    <property type="entry name" value="PROTEIN FECR"/>
    <property type="match status" value="1"/>
</dbReference>
<dbReference type="InterPro" id="IPR006860">
    <property type="entry name" value="FecR"/>
</dbReference>
<dbReference type="Gene3D" id="2.60.120.1440">
    <property type="match status" value="1"/>
</dbReference>
<name>A0A0L8BCL4_ENSAD</name>
<dbReference type="PATRIC" id="fig|106592.7.peg.6598"/>
<evidence type="ECO:0000313" key="5">
    <source>
        <dbReference type="Proteomes" id="UP000037425"/>
    </source>
</evidence>
<dbReference type="PIRSF" id="PIRSF018266">
    <property type="entry name" value="FecR"/>
    <property type="match status" value="1"/>
</dbReference>
<keyword evidence="1" id="KW-0472">Membrane</keyword>
<protein>
    <recommendedName>
        <fullName evidence="6">FecR family protein</fullName>
    </recommendedName>
</protein>
<dbReference type="InterPro" id="IPR032623">
    <property type="entry name" value="FecR_N"/>
</dbReference>
<dbReference type="AlphaFoldDB" id="A0A0L8BCL4"/>
<comment type="caution">
    <text evidence="4">The sequence shown here is derived from an EMBL/GenBank/DDBJ whole genome shotgun (WGS) entry which is preliminary data.</text>
</comment>
<dbReference type="RefSeq" id="WP_053253278.1">
    <property type="nucleotide sequence ID" value="NZ_LGAP01000058.1"/>
</dbReference>
<feature type="domain" description="FecR N-terminal" evidence="3">
    <location>
        <begin position="2"/>
        <end position="39"/>
    </location>
</feature>
<accession>A0A0L8BCL4</accession>
<proteinExistence type="predicted"/>
<evidence type="ECO:0000259" key="2">
    <source>
        <dbReference type="Pfam" id="PF04773"/>
    </source>
</evidence>
<reference evidence="5" key="1">
    <citation type="submission" date="2015-07" db="EMBL/GenBank/DDBJ databases">
        <title>Whole genome sequence of an Ensifer adhaerens strain isolated from a cave pool in the Wind Cave National Park.</title>
        <authorList>
            <person name="Eng W.W.H."/>
            <person name="Gan H.M."/>
            <person name="Barton H.A."/>
            <person name="Savka M.A."/>
        </authorList>
    </citation>
    <scope>NUCLEOTIDE SEQUENCE [LARGE SCALE GENOMIC DNA]</scope>
    <source>
        <strain evidence="5">SD006</strain>
    </source>
</reference>